<evidence type="ECO:0000259" key="3">
    <source>
        <dbReference type="Pfam" id="PF13518"/>
    </source>
</evidence>
<dbReference type="InterPro" id="IPR052057">
    <property type="entry name" value="IS150/IS1296_orfA-like"/>
</dbReference>
<evidence type="ECO:0000256" key="2">
    <source>
        <dbReference type="SAM" id="MobiDB-lite"/>
    </source>
</evidence>
<dbReference type="InterPro" id="IPR009057">
    <property type="entry name" value="Homeodomain-like_sf"/>
</dbReference>
<dbReference type="InterPro" id="IPR055247">
    <property type="entry name" value="InsJ-like_HTH"/>
</dbReference>
<feature type="domain" description="Insertion element IS150 protein InsJ-like helix-turn-helix" evidence="3">
    <location>
        <begin position="63"/>
        <end position="116"/>
    </location>
</feature>
<dbReference type="SUPFAM" id="SSF46689">
    <property type="entry name" value="Homeodomain-like"/>
    <property type="match status" value="1"/>
</dbReference>
<evidence type="ECO:0000313" key="4">
    <source>
        <dbReference type="EMBL" id="MET3598064.1"/>
    </source>
</evidence>
<reference evidence="4 5" key="1">
    <citation type="submission" date="2024-06" db="EMBL/GenBank/DDBJ databases">
        <title>Genomic Encyclopedia of Type Strains, Phase IV (KMG-IV): sequencing the most valuable type-strain genomes for metagenomic binning, comparative biology and taxonomic classification.</title>
        <authorList>
            <person name="Goeker M."/>
        </authorList>
    </citation>
    <scope>NUCLEOTIDE SEQUENCE [LARGE SCALE GENOMIC DNA]</scope>
    <source>
        <strain evidence="4 5">DSM 29846</strain>
    </source>
</reference>
<dbReference type="Gene3D" id="1.10.10.10">
    <property type="entry name" value="Winged helix-like DNA-binding domain superfamily/Winged helix DNA-binding domain"/>
    <property type="match status" value="1"/>
</dbReference>
<dbReference type="InterPro" id="IPR036388">
    <property type="entry name" value="WH-like_DNA-bd_sf"/>
</dbReference>
<dbReference type="Proteomes" id="UP001549036">
    <property type="component" value="Unassembled WGS sequence"/>
</dbReference>
<keyword evidence="5" id="KW-1185">Reference proteome</keyword>
<evidence type="ECO:0000256" key="1">
    <source>
        <dbReference type="ARBA" id="ARBA00038232"/>
    </source>
</evidence>
<gene>
    <name evidence="4" type="ORF">ABID26_007496</name>
</gene>
<dbReference type="EMBL" id="JBEPLM010000051">
    <property type="protein sequence ID" value="MET3598064.1"/>
    <property type="molecule type" value="Genomic_DNA"/>
</dbReference>
<accession>A0ABV2I5M1</accession>
<dbReference type="InterPro" id="IPR010921">
    <property type="entry name" value="Trp_repressor/repl_initiator"/>
</dbReference>
<name>A0ABV2I5M1_9HYPH</name>
<protein>
    <submittedName>
        <fullName evidence="4">Transposase</fullName>
    </submittedName>
</protein>
<sequence>MSKHSARFKRSVVDSYLCGDESYASAASKRGVDAATVRKWVALYQAHGDAGLSRKYGRYDVAFKLSVLERMWKDGLSHRQTATLFNIRNSGCLTGWEKHYHAGGIEALGPRPRGRPMSKPPAPAVPVAASDEAKSREELLAELKQLRMENAYLKKLRALTQEHAPKKRKPSKR</sequence>
<dbReference type="PANTHER" id="PTHR33795">
    <property type="entry name" value="INSERTION ELEMENT IS150 PROTEIN INSJ"/>
    <property type="match status" value="1"/>
</dbReference>
<feature type="domain" description="Insertion element IS150 protein InsJ-like helix-turn-helix" evidence="3">
    <location>
        <begin position="8"/>
        <end position="55"/>
    </location>
</feature>
<dbReference type="Pfam" id="PF13518">
    <property type="entry name" value="HTH_28"/>
    <property type="match status" value="2"/>
</dbReference>
<dbReference type="PANTHER" id="PTHR33795:SF1">
    <property type="entry name" value="INSERTION ELEMENT IS150 PROTEIN INSJ"/>
    <property type="match status" value="1"/>
</dbReference>
<evidence type="ECO:0000313" key="5">
    <source>
        <dbReference type="Proteomes" id="UP001549036"/>
    </source>
</evidence>
<feature type="region of interest" description="Disordered" evidence="2">
    <location>
        <begin position="110"/>
        <end position="131"/>
    </location>
</feature>
<organism evidence="4 5">
    <name type="scientific">Mesorhizobium shonense</name>
    <dbReference type="NCBI Taxonomy" id="1209948"/>
    <lineage>
        <taxon>Bacteria</taxon>
        <taxon>Pseudomonadati</taxon>
        <taxon>Pseudomonadota</taxon>
        <taxon>Alphaproteobacteria</taxon>
        <taxon>Hyphomicrobiales</taxon>
        <taxon>Phyllobacteriaceae</taxon>
        <taxon>Mesorhizobium</taxon>
    </lineage>
</organism>
<comment type="caution">
    <text evidence="4">The sequence shown here is derived from an EMBL/GenBank/DDBJ whole genome shotgun (WGS) entry which is preliminary data.</text>
</comment>
<comment type="similarity">
    <text evidence="1">Belongs to the IS150/IS1296 orfA family.</text>
</comment>
<proteinExistence type="inferred from homology"/>
<dbReference type="SUPFAM" id="SSF48295">
    <property type="entry name" value="TrpR-like"/>
    <property type="match status" value="1"/>
</dbReference>